<sequence>MLSPRLYALLAQRSTLTGHDLWLSRLLNCSTHMANDLSNSTVYFRCLLTTFSNPRSSSSLWVSQLASSSGLSPSGRLMVMYIGIATLC</sequence>
<proteinExistence type="evidence at transcript level"/>
<dbReference type="AlphaFoldDB" id="S6BH70"/>
<protein>
    <submittedName>
        <fullName evidence="1">Uncharacterized protein</fullName>
    </submittedName>
</protein>
<reference evidence="1" key="1">
    <citation type="journal article" date="2014" name="BMC Genomics">
        <title>The Babesia bovis gene and promoter model: an update from full-length EST analysis.</title>
        <authorList>
            <person name="Yamagishi J."/>
            <person name="Wakaguri H."/>
            <person name="Yokoyama N."/>
            <person name="Yamashita R."/>
            <person name="Suzuki Y."/>
            <person name="Xuan X."/>
            <person name="Igarashi I."/>
        </authorList>
    </citation>
    <scope>NUCLEOTIDE SEQUENCE</scope>
    <source>
        <strain evidence="1">Texas</strain>
    </source>
</reference>
<name>S6BH70_BABBO</name>
<dbReference type="EMBL" id="AK441770">
    <property type="protein sequence ID" value="BAN65564.1"/>
    <property type="molecule type" value="mRNA"/>
</dbReference>
<accession>S6BH70</accession>
<organism evidence="1">
    <name type="scientific">Babesia bovis</name>
    <dbReference type="NCBI Taxonomy" id="5865"/>
    <lineage>
        <taxon>Eukaryota</taxon>
        <taxon>Sar</taxon>
        <taxon>Alveolata</taxon>
        <taxon>Apicomplexa</taxon>
        <taxon>Aconoidasida</taxon>
        <taxon>Piroplasmida</taxon>
        <taxon>Babesiidae</taxon>
        <taxon>Babesia</taxon>
    </lineage>
</organism>
<evidence type="ECO:0000313" key="1">
    <source>
        <dbReference type="EMBL" id="BAN65564.1"/>
    </source>
</evidence>